<gene>
    <name evidence="1" type="ORF">WESB_0497</name>
</gene>
<accession>K0JF76</accession>
<sequence length="220" mass="25958">MQCIKDTIKNINIVIGCSIGCSYCYARMNNNRFHTIDDFNKPIFFENKLKMLDNKRHSAYLLTGQSDLSGWNEEWKDKVFSKMKENENTQYIFLTKRPENINLKETPDNGWFGVTVTSSKEKTRIDYLRNNIKAKHYHITFEPMFDDVGKLDLSNISWIVIGTETGNRKRKISSKREWVFNIYNQAKEKNIPIFMKEDLLGILNEDEFVQEFPKEFVGIK</sequence>
<dbReference type="InterPro" id="IPR011101">
    <property type="entry name" value="DUF5131"/>
</dbReference>
<dbReference type="PATRIC" id="fig|1161918.5.peg.2369"/>
<organism evidence="1 2">
    <name type="scientific">Brachyspira pilosicoli WesB</name>
    <dbReference type="NCBI Taxonomy" id="1161918"/>
    <lineage>
        <taxon>Bacteria</taxon>
        <taxon>Pseudomonadati</taxon>
        <taxon>Spirochaetota</taxon>
        <taxon>Spirochaetia</taxon>
        <taxon>Brachyspirales</taxon>
        <taxon>Brachyspiraceae</taxon>
        <taxon>Brachyspira</taxon>
    </lineage>
</organism>
<dbReference type="AlphaFoldDB" id="K0JF76"/>
<evidence type="ECO:0000313" key="1">
    <source>
        <dbReference type="EMBL" id="CCG55968.1"/>
    </source>
</evidence>
<dbReference type="EMBL" id="HE793032">
    <property type="protein sequence ID" value="CCG55968.1"/>
    <property type="molecule type" value="Genomic_DNA"/>
</dbReference>
<protein>
    <submittedName>
        <fullName evidence="1">Radical SAM domain protein</fullName>
    </submittedName>
</protein>
<evidence type="ECO:0000313" key="2">
    <source>
        <dbReference type="Proteomes" id="UP000003759"/>
    </source>
</evidence>
<dbReference type="Pfam" id="PF07505">
    <property type="entry name" value="DUF5131"/>
    <property type="match status" value="1"/>
</dbReference>
<dbReference type="OrthoDB" id="9787478at2"/>
<dbReference type="KEGG" id="bpw:WESB_0497"/>
<dbReference type="RefSeq" id="WP_014932427.1">
    <property type="nucleotide sequence ID" value="NC_018604.1"/>
</dbReference>
<dbReference type="Proteomes" id="UP000003759">
    <property type="component" value="Chromosome"/>
</dbReference>
<name>K0JF76_BRAPL</name>
<dbReference type="HOGENOM" id="CLU_1400655_0_0_12"/>
<proteinExistence type="predicted"/>
<reference evidence="1 2" key="1">
    <citation type="journal article" date="2012" name="BMC Genomics">
        <title>Comparative genomics of Brachyspira pilosicoli strains: genome rearrangements, reductions and correlation of genetic compliment with phenotypic diversity.</title>
        <authorList>
            <person name="Mappley L.J."/>
            <person name="Black M.L."/>
            <person name="Abuoun M."/>
            <person name="Darby A.C."/>
            <person name="Woodward M.J."/>
            <person name="Parkhill J."/>
            <person name="Turner A.K."/>
            <person name="Bellgard M.I."/>
            <person name="La T."/>
            <person name="Phillips N.D."/>
            <person name="La Ragione R.M."/>
            <person name="Hampson D.J."/>
        </authorList>
    </citation>
    <scope>NUCLEOTIDE SEQUENCE [LARGE SCALE GENOMIC DNA]</scope>
    <source>
        <strain evidence="1">WesB</strain>
    </source>
</reference>